<gene>
    <name evidence="1" type="ORF">Ahy_B04g073645</name>
</gene>
<accession>A0A444ZR27</accession>
<protein>
    <submittedName>
        <fullName evidence="1">Uncharacterized protein</fullName>
    </submittedName>
</protein>
<dbReference type="GO" id="GO:0000976">
    <property type="term" value="F:transcription cis-regulatory region binding"/>
    <property type="evidence" value="ECO:0007669"/>
    <property type="project" value="TreeGrafter"/>
</dbReference>
<evidence type="ECO:0000313" key="2">
    <source>
        <dbReference type="Proteomes" id="UP000289738"/>
    </source>
</evidence>
<dbReference type="PANTHER" id="PTHR15137:SF9">
    <property type="entry name" value="TRANSCRIPTION INITIATION FACTOR TFIID SUBUNIT 2"/>
    <property type="match status" value="1"/>
</dbReference>
<dbReference type="GO" id="GO:0006367">
    <property type="term" value="P:transcription initiation at RNA polymerase II promoter"/>
    <property type="evidence" value="ECO:0007669"/>
    <property type="project" value="TreeGrafter"/>
</dbReference>
<dbReference type="GO" id="GO:0016251">
    <property type="term" value="F:RNA polymerase II general transcription initiation factor activity"/>
    <property type="evidence" value="ECO:0007669"/>
    <property type="project" value="TreeGrafter"/>
</dbReference>
<dbReference type="PANTHER" id="PTHR15137">
    <property type="entry name" value="TRANSCRIPTION INITIATION FACTOR TFIID"/>
    <property type="match status" value="1"/>
</dbReference>
<proteinExistence type="predicted"/>
<dbReference type="EMBL" id="SDMP01000014">
    <property type="protein sequence ID" value="RYR16615.1"/>
    <property type="molecule type" value="Genomic_DNA"/>
</dbReference>
<sequence>MAKPRKPKNEDPKPENSGALIAVPEIGIVRLHAENLGIESVSVDGEPTEFEYYPQQHQQQAEDDDRRWSSVYSPASAAEAAGSVYLSALEKELVPNLLINRCKPAKAESERLEQQPVSENGFHSFVESKSHCTWVRILLSSLLFTIKSLKYN</sequence>
<dbReference type="GO" id="GO:0003682">
    <property type="term" value="F:chromatin binding"/>
    <property type="evidence" value="ECO:0007669"/>
    <property type="project" value="TreeGrafter"/>
</dbReference>
<reference evidence="1 2" key="1">
    <citation type="submission" date="2019-01" db="EMBL/GenBank/DDBJ databases">
        <title>Sequencing of cultivated peanut Arachis hypogaea provides insights into genome evolution and oil improvement.</title>
        <authorList>
            <person name="Chen X."/>
        </authorList>
    </citation>
    <scope>NUCLEOTIDE SEQUENCE [LARGE SCALE GENOMIC DNA]</scope>
    <source>
        <strain evidence="2">cv. Fuhuasheng</strain>
        <tissue evidence="1">Leaves</tissue>
    </source>
</reference>
<keyword evidence="2" id="KW-1185">Reference proteome</keyword>
<comment type="caution">
    <text evidence="1">The sequence shown here is derived from an EMBL/GenBank/DDBJ whole genome shotgun (WGS) entry which is preliminary data.</text>
</comment>
<name>A0A444ZR27_ARAHY</name>
<organism evidence="1 2">
    <name type="scientific">Arachis hypogaea</name>
    <name type="common">Peanut</name>
    <dbReference type="NCBI Taxonomy" id="3818"/>
    <lineage>
        <taxon>Eukaryota</taxon>
        <taxon>Viridiplantae</taxon>
        <taxon>Streptophyta</taxon>
        <taxon>Embryophyta</taxon>
        <taxon>Tracheophyta</taxon>
        <taxon>Spermatophyta</taxon>
        <taxon>Magnoliopsida</taxon>
        <taxon>eudicotyledons</taxon>
        <taxon>Gunneridae</taxon>
        <taxon>Pentapetalae</taxon>
        <taxon>rosids</taxon>
        <taxon>fabids</taxon>
        <taxon>Fabales</taxon>
        <taxon>Fabaceae</taxon>
        <taxon>Papilionoideae</taxon>
        <taxon>50 kb inversion clade</taxon>
        <taxon>dalbergioids sensu lato</taxon>
        <taxon>Dalbergieae</taxon>
        <taxon>Pterocarpus clade</taxon>
        <taxon>Arachis</taxon>
    </lineage>
</organism>
<evidence type="ECO:0000313" key="1">
    <source>
        <dbReference type="EMBL" id="RYR16615.1"/>
    </source>
</evidence>
<dbReference type="GO" id="GO:0005669">
    <property type="term" value="C:transcription factor TFIID complex"/>
    <property type="evidence" value="ECO:0007669"/>
    <property type="project" value="InterPro"/>
</dbReference>
<dbReference type="STRING" id="3818.A0A444ZR27"/>
<dbReference type="AlphaFoldDB" id="A0A444ZR27"/>
<dbReference type="InterPro" id="IPR037813">
    <property type="entry name" value="TAF2"/>
</dbReference>
<dbReference type="Proteomes" id="UP000289738">
    <property type="component" value="Chromosome B04"/>
</dbReference>